<sequence length="407" mass="44142" precursor="true">MKSRPQVRLIPVLAAVAVFTMSVSFWATACAEDVIKIGAAVSLSGKFAREGEFLKQGYDYWKDAANAQGGVKIGDKKYKVEIVYNDDESDPQTSARLTEKLITEDKVKFLFGPYSSGIATATAAISEKYNMLTMVPMATADSIYQRGYRYVFCPSPLASTGLYPILDLIGTLEKRPATMAIVGPDSLFPNITAEAAQKKAEEMGIKVVYLGKYPQSAADLSSVATAVKGANPEAILCTGYTQDSILLVKSMRELQVNPKLVGLAMSIAVPDFRNALGSAANQVMGTDYWVPTLTYTGIIVKDSDTYAKTYKEKFQKDPTYQAASGTAAGIILQMAVESAGSLDTNAVREALLKLKGQTFYGDFQFNEQGVNTAAKLSVTQIQDGQPKVVFPIQVRQTPVQYPKAPWN</sequence>
<dbReference type="Proteomes" id="UP000001784">
    <property type="component" value="Chromosome"/>
</dbReference>
<dbReference type="InterPro" id="IPR028081">
    <property type="entry name" value="Leu-bd"/>
</dbReference>
<dbReference type="Gene3D" id="3.40.50.2300">
    <property type="match status" value="2"/>
</dbReference>
<feature type="domain" description="Leucine-binding protein" evidence="4">
    <location>
        <begin position="35"/>
        <end position="384"/>
    </location>
</feature>
<dbReference type="PANTHER" id="PTHR30483">
    <property type="entry name" value="LEUCINE-SPECIFIC-BINDING PROTEIN"/>
    <property type="match status" value="1"/>
</dbReference>
<dbReference type="InterPro" id="IPR028082">
    <property type="entry name" value="Peripla_BP_I"/>
</dbReference>
<dbReference type="RefSeq" id="WP_011698991.1">
    <property type="nucleotide sequence ID" value="NC_008554.1"/>
</dbReference>
<dbReference type="eggNOG" id="COG0683">
    <property type="taxonomic scope" value="Bacteria"/>
</dbReference>
<evidence type="ECO:0000256" key="1">
    <source>
        <dbReference type="ARBA" id="ARBA00010062"/>
    </source>
</evidence>
<gene>
    <name evidence="5" type="ordered locus">Sfum_2140</name>
</gene>
<name>A0LK70_SYNFM</name>
<dbReference type="OrthoDB" id="9791590at2"/>
<dbReference type="PANTHER" id="PTHR30483:SF37">
    <property type="entry name" value="ABC TRANSPORTER SUBSTRATE-BINDING PROTEIN"/>
    <property type="match status" value="1"/>
</dbReference>
<dbReference type="HOGENOM" id="CLU_027128_4_1_7"/>
<dbReference type="STRING" id="335543.Sfum_2140"/>
<evidence type="ECO:0000256" key="3">
    <source>
        <dbReference type="SAM" id="SignalP"/>
    </source>
</evidence>
<dbReference type="PROSITE" id="PS51257">
    <property type="entry name" value="PROKAR_LIPOPROTEIN"/>
    <property type="match status" value="1"/>
</dbReference>
<organism evidence="5 6">
    <name type="scientific">Syntrophobacter fumaroxidans (strain DSM 10017 / MPOB)</name>
    <dbReference type="NCBI Taxonomy" id="335543"/>
    <lineage>
        <taxon>Bacteria</taxon>
        <taxon>Pseudomonadati</taxon>
        <taxon>Thermodesulfobacteriota</taxon>
        <taxon>Syntrophobacteria</taxon>
        <taxon>Syntrophobacterales</taxon>
        <taxon>Syntrophobacteraceae</taxon>
        <taxon>Syntrophobacter</taxon>
    </lineage>
</organism>
<accession>A0LK70</accession>
<evidence type="ECO:0000313" key="5">
    <source>
        <dbReference type="EMBL" id="ABK17822.1"/>
    </source>
</evidence>
<dbReference type="KEGG" id="sfu:Sfum_2140"/>
<reference evidence="5 6" key="1">
    <citation type="submission" date="2006-10" db="EMBL/GenBank/DDBJ databases">
        <title>Complete sequence of Syntrophobacter fumaroxidans MPOB.</title>
        <authorList>
            <consortium name="US DOE Joint Genome Institute"/>
            <person name="Copeland A."/>
            <person name="Lucas S."/>
            <person name="Lapidus A."/>
            <person name="Barry K."/>
            <person name="Detter J.C."/>
            <person name="Glavina del Rio T."/>
            <person name="Hammon N."/>
            <person name="Israni S."/>
            <person name="Pitluck S."/>
            <person name="Goltsman E.G."/>
            <person name="Martinez M."/>
            <person name="Schmutz J."/>
            <person name="Larimer F."/>
            <person name="Land M."/>
            <person name="Hauser L."/>
            <person name="Kyrpides N."/>
            <person name="Kim E."/>
            <person name="Boone D.R."/>
            <person name="Brockman F."/>
            <person name="Culley D."/>
            <person name="Ferry J."/>
            <person name="Gunsalus R."/>
            <person name="McInerney M.J."/>
            <person name="Morrison M."/>
            <person name="Plugge C."/>
            <person name="Rohlin L."/>
            <person name="Scholten J."/>
            <person name="Sieber J."/>
            <person name="Stams A.J.M."/>
            <person name="Worm P."/>
            <person name="Henstra A.M."/>
            <person name="Richardson P."/>
        </authorList>
    </citation>
    <scope>NUCLEOTIDE SEQUENCE [LARGE SCALE GENOMIC DNA]</scope>
    <source>
        <strain evidence="6">DSM 10017 / MPOB</strain>
    </source>
</reference>
<evidence type="ECO:0000313" key="6">
    <source>
        <dbReference type="Proteomes" id="UP000001784"/>
    </source>
</evidence>
<keyword evidence="6" id="KW-1185">Reference proteome</keyword>
<dbReference type="InterPro" id="IPR051010">
    <property type="entry name" value="BCAA_transport"/>
</dbReference>
<keyword evidence="5" id="KW-0675">Receptor</keyword>
<dbReference type="EMBL" id="CP000478">
    <property type="protein sequence ID" value="ABK17822.1"/>
    <property type="molecule type" value="Genomic_DNA"/>
</dbReference>
<evidence type="ECO:0000259" key="4">
    <source>
        <dbReference type="Pfam" id="PF13458"/>
    </source>
</evidence>
<protein>
    <submittedName>
        <fullName evidence="5">Extracellular ligand-binding receptor</fullName>
    </submittedName>
</protein>
<comment type="similarity">
    <text evidence="1">Belongs to the leucine-binding protein family.</text>
</comment>
<dbReference type="Pfam" id="PF13458">
    <property type="entry name" value="Peripla_BP_6"/>
    <property type="match status" value="1"/>
</dbReference>
<dbReference type="CDD" id="cd06338">
    <property type="entry name" value="PBP1_ABC_ligand_binding-like"/>
    <property type="match status" value="1"/>
</dbReference>
<feature type="chain" id="PRO_5002626828" evidence="3">
    <location>
        <begin position="30"/>
        <end position="407"/>
    </location>
</feature>
<keyword evidence="2 3" id="KW-0732">Signal</keyword>
<dbReference type="InParanoid" id="A0LK70"/>
<feature type="signal peptide" evidence="3">
    <location>
        <begin position="1"/>
        <end position="29"/>
    </location>
</feature>
<proteinExistence type="inferred from homology"/>
<evidence type="ECO:0000256" key="2">
    <source>
        <dbReference type="ARBA" id="ARBA00022729"/>
    </source>
</evidence>
<dbReference type="AlphaFoldDB" id="A0LK70"/>
<dbReference type="SUPFAM" id="SSF53822">
    <property type="entry name" value="Periplasmic binding protein-like I"/>
    <property type="match status" value="1"/>
</dbReference>